<evidence type="ECO:0000313" key="6">
    <source>
        <dbReference type="Proteomes" id="UP000245974"/>
    </source>
</evidence>
<evidence type="ECO:0000256" key="4">
    <source>
        <dbReference type="ARBA" id="ARBA00022825"/>
    </source>
</evidence>
<dbReference type="InterPro" id="IPR005320">
    <property type="entry name" value="Peptidase_S51"/>
</dbReference>
<keyword evidence="4" id="KW-0720">Serine protease</keyword>
<dbReference type="OrthoDB" id="3373764at2"/>
<proteinExistence type="inferred from homology"/>
<protein>
    <submittedName>
        <fullName evidence="5">Putative peptidase</fullName>
        <ecNumber evidence="5">3.4.21.-</ecNumber>
    </submittedName>
</protein>
<dbReference type="PANTHER" id="PTHR20842">
    <property type="entry name" value="PROTEASE S51 ALPHA-ASPARTYL DIPEPTIDASE"/>
    <property type="match status" value="1"/>
</dbReference>
<dbReference type="Proteomes" id="UP000245974">
    <property type="component" value="Unassembled WGS sequence"/>
</dbReference>
<evidence type="ECO:0000256" key="1">
    <source>
        <dbReference type="ARBA" id="ARBA00006534"/>
    </source>
</evidence>
<keyword evidence="3 5" id="KW-0378">Hydrolase</keyword>
<dbReference type="InParanoid" id="A0A2U3N0D9"/>
<dbReference type="RefSeq" id="WP_121974558.1">
    <property type="nucleotide sequence ID" value="NZ_OOGT01000107.1"/>
</dbReference>
<evidence type="ECO:0000256" key="3">
    <source>
        <dbReference type="ARBA" id="ARBA00022801"/>
    </source>
</evidence>
<keyword evidence="2" id="KW-0645">Protease</keyword>
<dbReference type="InterPro" id="IPR029062">
    <property type="entry name" value="Class_I_gatase-like"/>
</dbReference>
<accession>A0A2U3N0D9</accession>
<dbReference type="EC" id="3.4.21.-" evidence="5"/>
<sequence length="197" mass="22644">MKKIFLTSSFAEVKHHFPKFINDNLQGKTISFIPTASLVEEIRFYVDEDREALKSLGLVIDELDISALPSQVIQEKLKQNDYIFVSGGNTFYLLQELRKSGADQFIIEQIQRGKPYIGSSAGSIILAPDIKYIADMDDKNKATQLDDYSGLDMINFYPLPHYANEPFQEITHKIFQEFKQKLKLTPLNNDEYIQVIE</sequence>
<dbReference type="SUPFAM" id="SSF52317">
    <property type="entry name" value="Class I glutamine amidotransferase-like"/>
    <property type="match status" value="1"/>
</dbReference>
<gene>
    <name evidence="5" type="ORF">KPC_2292</name>
</gene>
<dbReference type="Pfam" id="PF03575">
    <property type="entry name" value="Peptidase_S51"/>
    <property type="match status" value="1"/>
</dbReference>
<evidence type="ECO:0000313" key="5">
    <source>
        <dbReference type="EMBL" id="SPL71114.1"/>
    </source>
</evidence>
<organism evidence="5 6">
    <name type="scientific">Acinetobacter stercoris</name>
    <dbReference type="NCBI Taxonomy" id="2126983"/>
    <lineage>
        <taxon>Bacteria</taxon>
        <taxon>Pseudomonadati</taxon>
        <taxon>Pseudomonadota</taxon>
        <taxon>Gammaproteobacteria</taxon>
        <taxon>Moraxellales</taxon>
        <taxon>Moraxellaceae</taxon>
        <taxon>Acinetobacter</taxon>
    </lineage>
</organism>
<dbReference type="AlphaFoldDB" id="A0A2U3N0D9"/>
<reference evidence="6" key="1">
    <citation type="submission" date="2018-03" db="EMBL/GenBank/DDBJ databases">
        <authorList>
            <person name="Blom J."/>
        </authorList>
    </citation>
    <scope>NUCLEOTIDE SEQUENCE [LARGE SCALE GENOMIC DNA]</scope>
    <source>
        <strain evidence="6">KPC-SM-21</strain>
    </source>
</reference>
<dbReference type="EMBL" id="OOGT01000107">
    <property type="protein sequence ID" value="SPL71114.1"/>
    <property type="molecule type" value="Genomic_DNA"/>
</dbReference>
<keyword evidence="6" id="KW-1185">Reference proteome</keyword>
<dbReference type="Gene3D" id="3.40.50.880">
    <property type="match status" value="1"/>
</dbReference>
<dbReference type="GO" id="GO:0006508">
    <property type="term" value="P:proteolysis"/>
    <property type="evidence" value="ECO:0007669"/>
    <property type="project" value="UniProtKB-KW"/>
</dbReference>
<name>A0A2U3N0D9_9GAMM</name>
<dbReference type="PANTHER" id="PTHR20842:SF0">
    <property type="entry name" value="ALPHA-ASPARTYL DIPEPTIDASE"/>
    <property type="match status" value="1"/>
</dbReference>
<comment type="similarity">
    <text evidence="1">Belongs to the peptidase S51 family.</text>
</comment>
<dbReference type="GO" id="GO:0008236">
    <property type="term" value="F:serine-type peptidase activity"/>
    <property type="evidence" value="ECO:0007669"/>
    <property type="project" value="UniProtKB-KW"/>
</dbReference>
<evidence type="ECO:0000256" key="2">
    <source>
        <dbReference type="ARBA" id="ARBA00022670"/>
    </source>
</evidence>